<name>A0ABR5C258_9TREE</name>
<feature type="compositionally biased region" description="Acidic residues" evidence="1">
    <location>
        <begin position="381"/>
        <end position="393"/>
    </location>
</feature>
<evidence type="ECO:0000256" key="1">
    <source>
        <dbReference type="SAM" id="MobiDB-lite"/>
    </source>
</evidence>
<feature type="compositionally biased region" description="Polar residues" evidence="1">
    <location>
        <begin position="1"/>
        <end position="10"/>
    </location>
</feature>
<accession>A0ABR5C258</accession>
<protein>
    <submittedName>
        <fullName evidence="2">Uncharacterized protein</fullName>
    </submittedName>
</protein>
<feature type="region of interest" description="Disordered" evidence="1">
    <location>
        <begin position="320"/>
        <end position="426"/>
    </location>
</feature>
<feature type="compositionally biased region" description="Acidic residues" evidence="1">
    <location>
        <begin position="716"/>
        <end position="726"/>
    </location>
</feature>
<feature type="compositionally biased region" description="Polar residues" evidence="1">
    <location>
        <begin position="411"/>
        <end position="423"/>
    </location>
</feature>
<feature type="region of interest" description="Disordered" evidence="1">
    <location>
        <begin position="686"/>
        <end position="726"/>
    </location>
</feature>
<feature type="compositionally biased region" description="Polar residues" evidence="1">
    <location>
        <begin position="187"/>
        <end position="205"/>
    </location>
</feature>
<dbReference type="EMBL" id="KN848583">
    <property type="protein sequence ID" value="KIR81973.1"/>
    <property type="molecule type" value="Genomic_DNA"/>
</dbReference>
<feature type="compositionally biased region" description="Polar residues" evidence="1">
    <location>
        <begin position="32"/>
        <end position="47"/>
    </location>
</feature>
<feature type="compositionally biased region" description="Low complexity" evidence="1">
    <location>
        <begin position="320"/>
        <end position="329"/>
    </location>
</feature>
<feature type="region of interest" description="Disordered" evidence="1">
    <location>
        <begin position="171"/>
        <end position="205"/>
    </location>
</feature>
<keyword evidence="3" id="KW-1185">Reference proteome</keyword>
<evidence type="ECO:0000313" key="3">
    <source>
        <dbReference type="Proteomes" id="UP000054272"/>
    </source>
</evidence>
<organism evidence="2 3">
    <name type="scientific">Cryptococcus gattii EJB2</name>
    <dbReference type="NCBI Taxonomy" id="1296103"/>
    <lineage>
        <taxon>Eukaryota</taxon>
        <taxon>Fungi</taxon>
        <taxon>Dikarya</taxon>
        <taxon>Basidiomycota</taxon>
        <taxon>Agaricomycotina</taxon>
        <taxon>Tremellomycetes</taxon>
        <taxon>Tremellales</taxon>
        <taxon>Cryptococcaceae</taxon>
        <taxon>Cryptococcus</taxon>
        <taxon>Cryptococcus gattii species complex</taxon>
    </lineage>
</organism>
<gene>
    <name evidence="2" type="ORF">I306_00844</name>
</gene>
<feature type="region of interest" description="Disordered" evidence="1">
    <location>
        <begin position="1"/>
        <end position="59"/>
    </location>
</feature>
<reference evidence="2 3" key="1">
    <citation type="submission" date="2015-01" db="EMBL/GenBank/DDBJ databases">
        <title>The Genome Sequence of Cryptococcus gattii EJB2.</title>
        <authorList>
            <consortium name="The Broad Institute Genomics Platform"/>
            <person name="Cuomo C."/>
            <person name="Litvintseva A."/>
            <person name="Chen Y."/>
            <person name="Heitman J."/>
            <person name="Sun S."/>
            <person name="Springer D."/>
            <person name="Dromer F."/>
            <person name="Young S."/>
            <person name="Zeng Q."/>
            <person name="Gargeya S."/>
            <person name="Abouelleil A."/>
            <person name="Alvarado L."/>
            <person name="Chapman S.B."/>
            <person name="Gainer-Dewar J."/>
            <person name="Goldberg J."/>
            <person name="Griggs A."/>
            <person name="Gujja S."/>
            <person name="Hansen M."/>
            <person name="Howarth C."/>
            <person name="Imamovic A."/>
            <person name="Larimer J."/>
            <person name="Murphy C."/>
            <person name="Naylor J."/>
            <person name="Pearson M."/>
            <person name="Priest M."/>
            <person name="Roberts A."/>
            <person name="Saif S."/>
            <person name="Shea T."/>
            <person name="Sykes S."/>
            <person name="Wortman J."/>
            <person name="Nusbaum C."/>
            <person name="Birren B."/>
        </authorList>
    </citation>
    <scope>NUCLEOTIDE SEQUENCE [LARGE SCALE GENOMIC DNA]</scope>
    <source>
        <strain evidence="2 3">EJB2</strain>
    </source>
</reference>
<sequence>MASMVHSQSFDGGLTQGGLHTSPAASPCSGRPRSQSSLHIVPQSTYSPPLPSQSPHPISAYPVQAYRPYPQGGSLQLRNPVNSTYPCTAPALPFYPAGPMSMYDSRGSQPMIRTISHAHPMDSATEQTVSSQYSSSPISAHDHLADVPPITGGGQPNPWGHSAFHIQTEDGRSINPSMFGPGGDYSMSRSTSGASDSENNTTRLLTPSLDYRSDRRSPHEVDLRKVIDSLGDKKHLSQVPFTPHFDLQSHSLGLGPHPQPEDMFFGNRGYGNAAFNLSSERGAGEDTDLTGETEYERERAEQIMNNRKLLEDVGLGGHSLSFGSSHMSGTKGSNNPKKSKKVSTSLKKRIQLEGPVRASPRIRSMGRSISYANLDGGSGSDNDEYLSEQDPQEEEKFRPFKRSRGQMGFRQKSSSYTQSSNKAPSKPELSLWGLLQVYPEIPHLFPLFYYTLNNDLTINSESVPLIGSIPSNCTPMVKAETLQAYFHRGRRVLSQVDAFTSRCDRKYDGLEVKWPELEYHTRIAIRDVRRKVVERCENYKYTRRDILDKHVGKGQWQPIEQGMIEWHVGMAANDPANDLANVTLTLPTPPPNAYVHQIRQQTTPFLYHDRVYKPFPQGRRTNSAVPRTVSVIMAEPDEQAHFSYSPTPNSAIEFYGYAPQQTPIPPMYGEDQVPMSVQMPDSVIVEPTEDSLNETSKEANASCGESRRLKRAREDDQVEVSPENDE</sequence>
<feature type="compositionally biased region" description="Basic residues" evidence="1">
    <location>
        <begin position="337"/>
        <end position="349"/>
    </location>
</feature>
<proteinExistence type="predicted"/>
<evidence type="ECO:0000313" key="2">
    <source>
        <dbReference type="EMBL" id="KIR81973.1"/>
    </source>
</evidence>
<dbReference type="Proteomes" id="UP000054272">
    <property type="component" value="Unassembled WGS sequence"/>
</dbReference>